<evidence type="ECO:0000313" key="3">
    <source>
        <dbReference type="Proteomes" id="UP000321523"/>
    </source>
</evidence>
<dbReference type="OrthoDB" id="9776313at2"/>
<dbReference type="AlphaFoldDB" id="A0A512DSU3"/>
<dbReference type="GO" id="GO:0044877">
    <property type="term" value="F:protein-containing complex binding"/>
    <property type="evidence" value="ECO:0007669"/>
    <property type="project" value="TreeGrafter"/>
</dbReference>
<feature type="domain" description="NAD-dependent epimerase/dehydratase" evidence="1">
    <location>
        <begin position="9"/>
        <end position="217"/>
    </location>
</feature>
<accession>A0A512DSU3</accession>
<reference evidence="2 3" key="1">
    <citation type="submission" date="2019-07" db="EMBL/GenBank/DDBJ databases">
        <title>Whole genome shotgun sequence of Skermanella aerolata NBRC 106429.</title>
        <authorList>
            <person name="Hosoyama A."/>
            <person name="Uohara A."/>
            <person name="Ohji S."/>
            <person name="Ichikawa N."/>
        </authorList>
    </citation>
    <scope>NUCLEOTIDE SEQUENCE [LARGE SCALE GENOMIC DNA]</scope>
    <source>
        <strain evidence="2 3">NBRC 106429</strain>
    </source>
</reference>
<comment type="caution">
    <text evidence="2">The sequence shown here is derived from an EMBL/GenBank/DDBJ whole genome shotgun (WGS) entry which is preliminary data.</text>
</comment>
<dbReference type="Proteomes" id="UP000321523">
    <property type="component" value="Unassembled WGS sequence"/>
</dbReference>
<dbReference type="InterPro" id="IPR036291">
    <property type="entry name" value="NAD(P)-bd_dom_sf"/>
</dbReference>
<dbReference type="RefSeq" id="WP_044427727.1">
    <property type="nucleotide sequence ID" value="NZ_BJYZ01000017.1"/>
</dbReference>
<evidence type="ECO:0000313" key="2">
    <source>
        <dbReference type="EMBL" id="GEO39549.1"/>
    </source>
</evidence>
<dbReference type="EMBL" id="BJYZ01000017">
    <property type="protein sequence ID" value="GEO39549.1"/>
    <property type="molecule type" value="Genomic_DNA"/>
</dbReference>
<dbReference type="InterPro" id="IPR051207">
    <property type="entry name" value="ComplexI_NDUFA9_subunit"/>
</dbReference>
<dbReference type="PANTHER" id="PTHR12126">
    <property type="entry name" value="NADH-UBIQUINONE OXIDOREDUCTASE 39 KDA SUBUNIT-RELATED"/>
    <property type="match status" value="1"/>
</dbReference>
<proteinExistence type="predicted"/>
<dbReference type="SUPFAM" id="SSF51735">
    <property type="entry name" value="NAD(P)-binding Rossmann-fold domains"/>
    <property type="match status" value="1"/>
</dbReference>
<keyword evidence="3" id="KW-1185">Reference proteome</keyword>
<dbReference type="Pfam" id="PF01370">
    <property type="entry name" value="Epimerase"/>
    <property type="match status" value="1"/>
</dbReference>
<organism evidence="2 3">
    <name type="scientific">Skermanella aerolata</name>
    <dbReference type="NCBI Taxonomy" id="393310"/>
    <lineage>
        <taxon>Bacteria</taxon>
        <taxon>Pseudomonadati</taxon>
        <taxon>Pseudomonadota</taxon>
        <taxon>Alphaproteobacteria</taxon>
        <taxon>Rhodospirillales</taxon>
        <taxon>Azospirillaceae</taxon>
        <taxon>Skermanella</taxon>
    </lineage>
</organism>
<evidence type="ECO:0000259" key="1">
    <source>
        <dbReference type="Pfam" id="PF01370"/>
    </source>
</evidence>
<dbReference type="Gene3D" id="3.40.50.720">
    <property type="entry name" value="NAD(P)-binding Rossmann-like Domain"/>
    <property type="match status" value="1"/>
</dbReference>
<protein>
    <submittedName>
        <fullName evidence="2">3-beta-hydroxy-Delta(5)-steroid dehydrogenase</fullName>
    </submittedName>
</protein>
<dbReference type="CDD" id="cd05271">
    <property type="entry name" value="NDUFA9_like_SDR_a"/>
    <property type="match status" value="1"/>
</dbReference>
<name>A0A512DSU3_9PROT</name>
<dbReference type="PANTHER" id="PTHR12126:SF11">
    <property type="entry name" value="NADH DEHYDROGENASE [UBIQUINONE] 1 ALPHA SUBCOMPLEX SUBUNIT 9, MITOCHONDRIAL"/>
    <property type="match status" value="1"/>
</dbReference>
<dbReference type="InterPro" id="IPR001509">
    <property type="entry name" value="Epimerase_deHydtase"/>
</dbReference>
<gene>
    <name evidence="2" type="ORF">SAE02_36970</name>
</gene>
<sequence>MSFRYRVATVFGGSGFIGRHLIKRLAKTGTIIRVATRHPSNANFLRTNGAVGQIIPIATNIHDDASVAAAVRDADIVINLIGILYESGVNTFRGTQGDAPGRIARAAKAAGVQRFVQISAIGADAGSTAEYARSKAAGEQAVLKAFPEATILRPSVVFGPEDGFFNRFGAMARISPVLPLIGGGHTKFQPVYVGDVADAIMKALENPAALGKTYELGGPRVYSFKEIMGLVLTETRRKRIMVTVPWGVAELQGKILGKLPKPLLTVDQVELLKRDNVVAPGAATLADLGVEPTAAEVIIPTYLDRFRVGGRFSQRAGGYST</sequence>
<dbReference type="FunFam" id="3.40.50.720:FF:000702">
    <property type="entry name" value="NADH dehydrogenase (Ubiquinone)"/>
    <property type="match status" value="1"/>
</dbReference>